<feature type="domain" description="Exostosin GT47" evidence="6">
    <location>
        <begin position="334"/>
        <end position="677"/>
    </location>
</feature>
<evidence type="ECO:0000313" key="7">
    <source>
        <dbReference type="EMBL" id="KAL3680563.1"/>
    </source>
</evidence>
<accession>A0ABD3GN00</accession>
<dbReference type="InterPro" id="IPR040911">
    <property type="entry name" value="Exostosin_GT47"/>
</dbReference>
<evidence type="ECO:0000256" key="3">
    <source>
        <dbReference type="ARBA" id="ARBA00022968"/>
    </source>
</evidence>
<dbReference type="Proteomes" id="UP001633002">
    <property type="component" value="Unassembled WGS sequence"/>
</dbReference>
<feature type="region of interest" description="Disordered" evidence="5">
    <location>
        <begin position="143"/>
        <end position="215"/>
    </location>
</feature>
<evidence type="ECO:0000259" key="6">
    <source>
        <dbReference type="Pfam" id="PF03016"/>
    </source>
</evidence>
<dbReference type="InterPro" id="IPR004263">
    <property type="entry name" value="Exostosin"/>
</dbReference>
<dbReference type="AlphaFoldDB" id="A0ABD3GN00"/>
<protein>
    <recommendedName>
        <fullName evidence="6">Exostosin GT47 domain-containing protein</fullName>
    </recommendedName>
</protein>
<sequence>MKLSGLRISMKYQRMALIPPLCLLTLVCIWTSTTLAPLNLSHHSFSQEVQCISCTDESAFPVNGAFLSLASLPTTSYIKDVTLLTKTNLLKAEDSSSETSPRTSNTVVSVAGSAVQKRVLKSKGRMAKVNTVDVKHARVDCSPGSIGCLKREPEQTKPPTGTSTAGDDDPSDSGKEDLREVPTSEEPKAKLLVEKPDKRQLQSEEVEQDGKNSVTMEMRTNSTDDLHLQSEQQHQDSKTGGPIVMAEIPPAPLVETQAADLPEPELMFKYDNMSEKDVKAVQEVEKLLRDLRQAALPQPNNESNKSLIIQAKDKPLYMRNGTPQGTPAPDLPSCDGRYIFIYDLPSKFNVDLAGQCNSFMPWLNLCDYFQHDGMGPVVSSDEQNSHGEAVLVPRDSWHLTHQYALELIFHARLRNYECLTTDDSKASLFYIPYYGGMDVLRWHFTDNVTNELRDALTWEVVRWLEAQEAWKRNEGLDHVLVLGKITWDFRRPAEADADQWGSKLLSLPQMFAPAKLLIERNPWESNDIGVPHPTFFHPKSDEEIRTWLSHCEKSERRYLVSFAGMPRPNMLGNVRGHLIQQCLDNPQDCFLLRCEGTLCLRPDSTMDVFLHSHFCMQPPGDSPTRRSVFDSLIGGCIPVLFDPYTAYYQYPWHLPEDPKSFSVYIPTRDVMEGKANIIEILKSISIEERAAIRTRIIQDIIPGLLYSAPGSKHPSFRDAFDISIEAPSAAGHWLSVKISAPSRLLSLQARGGIAEYTHGGGTGCCTGAGFVANIGSLQQFADNEVMRLKRLSH</sequence>
<evidence type="ECO:0000313" key="8">
    <source>
        <dbReference type="Proteomes" id="UP001633002"/>
    </source>
</evidence>
<keyword evidence="4" id="KW-0333">Golgi apparatus</keyword>
<dbReference type="PANTHER" id="PTHR11062:SF117">
    <property type="entry name" value="XYLOGLUCAN-SPECIFIC GALACTURONOSYLTRANSFERASE 1"/>
    <property type="match status" value="1"/>
</dbReference>
<comment type="similarity">
    <text evidence="2">Belongs to the glycosyltransferase 47 family.</text>
</comment>
<comment type="subcellular location">
    <subcellularLocation>
        <location evidence="1">Golgi apparatus membrane</location>
        <topology evidence="1">Single-pass type II membrane protein</topology>
    </subcellularLocation>
</comment>
<feature type="compositionally biased region" description="Basic and acidic residues" evidence="5">
    <location>
        <begin position="172"/>
        <end position="202"/>
    </location>
</feature>
<name>A0ABD3GN00_9MARC</name>
<evidence type="ECO:0000256" key="5">
    <source>
        <dbReference type="SAM" id="MobiDB-lite"/>
    </source>
</evidence>
<organism evidence="7 8">
    <name type="scientific">Riccia sorocarpa</name>
    <dbReference type="NCBI Taxonomy" id="122646"/>
    <lineage>
        <taxon>Eukaryota</taxon>
        <taxon>Viridiplantae</taxon>
        <taxon>Streptophyta</taxon>
        <taxon>Embryophyta</taxon>
        <taxon>Marchantiophyta</taxon>
        <taxon>Marchantiopsida</taxon>
        <taxon>Marchantiidae</taxon>
        <taxon>Marchantiales</taxon>
        <taxon>Ricciaceae</taxon>
        <taxon>Riccia</taxon>
    </lineage>
</organism>
<keyword evidence="8" id="KW-1185">Reference proteome</keyword>
<keyword evidence="3" id="KW-0812">Transmembrane</keyword>
<evidence type="ECO:0000256" key="1">
    <source>
        <dbReference type="ARBA" id="ARBA00004323"/>
    </source>
</evidence>
<dbReference type="GO" id="GO:0000139">
    <property type="term" value="C:Golgi membrane"/>
    <property type="evidence" value="ECO:0007669"/>
    <property type="project" value="UniProtKB-SubCell"/>
</dbReference>
<evidence type="ECO:0000256" key="4">
    <source>
        <dbReference type="ARBA" id="ARBA00023034"/>
    </source>
</evidence>
<dbReference type="Pfam" id="PF03016">
    <property type="entry name" value="Exostosin_GT47"/>
    <property type="match status" value="1"/>
</dbReference>
<comment type="caution">
    <text evidence="7">The sequence shown here is derived from an EMBL/GenBank/DDBJ whole genome shotgun (WGS) entry which is preliminary data.</text>
</comment>
<evidence type="ECO:0000256" key="2">
    <source>
        <dbReference type="ARBA" id="ARBA00010271"/>
    </source>
</evidence>
<keyword evidence="3" id="KW-0735">Signal-anchor</keyword>
<dbReference type="EMBL" id="JBJQOH010000007">
    <property type="protein sequence ID" value="KAL3680563.1"/>
    <property type="molecule type" value="Genomic_DNA"/>
</dbReference>
<gene>
    <name evidence="7" type="ORF">R1sor_023519</name>
</gene>
<dbReference type="PANTHER" id="PTHR11062">
    <property type="entry name" value="EXOSTOSIN HEPARAN SULFATE GLYCOSYLTRANSFERASE -RELATED"/>
    <property type="match status" value="1"/>
</dbReference>
<proteinExistence type="inferred from homology"/>
<reference evidence="7 8" key="1">
    <citation type="submission" date="2024-09" db="EMBL/GenBank/DDBJ databases">
        <title>Chromosome-scale assembly of Riccia sorocarpa.</title>
        <authorList>
            <person name="Paukszto L."/>
        </authorList>
    </citation>
    <scope>NUCLEOTIDE SEQUENCE [LARGE SCALE GENOMIC DNA]</scope>
    <source>
        <strain evidence="7">LP-2024</strain>
        <tissue evidence="7">Aerial parts of the thallus</tissue>
    </source>
</reference>